<dbReference type="GO" id="GO:0005886">
    <property type="term" value="C:plasma membrane"/>
    <property type="evidence" value="ECO:0007669"/>
    <property type="project" value="UniProtKB-SubCell"/>
</dbReference>
<evidence type="ECO:0000256" key="9">
    <source>
        <dbReference type="ARBA" id="ARBA00023224"/>
    </source>
</evidence>
<feature type="domain" description="T-SNARE coiled-coil homology" evidence="14">
    <location>
        <begin position="548"/>
        <end position="610"/>
    </location>
</feature>
<evidence type="ECO:0000259" key="14">
    <source>
        <dbReference type="PROSITE" id="PS50192"/>
    </source>
</evidence>
<dbReference type="Gene3D" id="1.10.287.950">
    <property type="entry name" value="Methyl-accepting chemotaxis protein"/>
    <property type="match status" value="1"/>
</dbReference>
<evidence type="ECO:0000259" key="15">
    <source>
        <dbReference type="PROSITE" id="PS50885"/>
    </source>
</evidence>
<dbReference type="eggNOG" id="COG0840">
    <property type="taxonomic scope" value="Bacteria"/>
</dbReference>
<dbReference type="Pfam" id="PF00672">
    <property type="entry name" value="HAMP"/>
    <property type="match status" value="1"/>
</dbReference>
<organism evidence="16 17">
    <name type="scientific">Alishewanella jeotgali KCTC 22429</name>
    <dbReference type="NCBI Taxonomy" id="1129374"/>
    <lineage>
        <taxon>Bacteria</taxon>
        <taxon>Pseudomonadati</taxon>
        <taxon>Pseudomonadota</taxon>
        <taxon>Gammaproteobacteria</taxon>
        <taxon>Alteromonadales</taxon>
        <taxon>Alteromonadaceae</taxon>
        <taxon>Alishewanella</taxon>
    </lineage>
</organism>
<keyword evidence="9 11" id="KW-0807">Transducer</keyword>
<dbReference type="InterPro" id="IPR000727">
    <property type="entry name" value="T_SNARE_dom"/>
</dbReference>
<evidence type="ECO:0000256" key="5">
    <source>
        <dbReference type="ARBA" id="ARBA00022519"/>
    </source>
</evidence>
<keyword evidence="12" id="KW-0175">Coiled coil</keyword>
<protein>
    <submittedName>
        <fullName evidence="16">Methyl-accepting chemotaxis sensory transducer</fullName>
    </submittedName>
</protein>
<dbReference type="PANTHER" id="PTHR32089:SF39">
    <property type="entry name" value="METHYL-ACCEPTING CHEMOTAXIS PROTEIN HLYB"/>
    <property type="match status" value="1"/>
</dbReference>
<dbReference type="Proteomes" id="UP000012046">
    <property type="component" value="Unassembled WGS sequence"/>
</dbReference>
<name>H3ZED8_9ALTE</name>
<evidence type="ECO:0000259" key="13">
    <source>
        <dbReference type="PROSITE" id="PS50111"/>
    </source>
</evidence>
<evidence type="ECO:0000256" key="7">
    <source>
        <dbReference type="ARBA" id="ARBA00022989"/>
    </source>
</evidence>
<evidence type="ECO:0000256" key="1">
    <source>
        <dbReference type="ARBA" id="ARBA00004429"/>
    </source>
</evidence>
<dbReference type="SMART" id="SM00304">
    <property type="entry name" value="HAMP"/>
    <property type="match status" value="1"/>
</dbReference>
<dbReference type="AlphaFoldDB" id="H3ZED8"/>
<evidence type="ECO:0000256" key="3">
    <source>
        <dbReference type="ARBA" id="ARBA00022481"/>
    </source>
</evidence>
<keyword evidence="7" id="KW-1133">Transmembrane helix</keyword>
<dbReference type="Pfam" id="PF00015">
    <property type="entry name" value="MCPsignal"/>
    <property type="match status" value="1"/>
</dbReference>
<dbReference type="PROSITE" id="PS50885">
    <property type="entry name" value="HAMP"/>
    <property type="match status" value="1"/>
</dbReference>
<evidence type="ECO:0000256" key="6">
    <source>
        <dbReference type="ARBA" id="ARBA00022692"/>
    </source>
</evidence>
<feature type="domain" description="Methyl-accepting transducer" evidence="13">
    <location>
        <begin position="361"/>
        <end position="597"/>
    </location>
</feature>
<dbReference type="EMBL" id="AHTH01000022">
    <property type="protein sequence ID" value="EHR41069.1"/>
    <property type="molecule type" value="Genomic_DNA"/>
</dbReference>
<comment type="subcellular location">
    <subcellularLocation>
        <location evidence="1">Cell inner membrane</location>
        <topology evidence="1">Multi-pass membrane protein</topology>
    </subcellularLocation>
</comment>
<keyword evidence="6" id="KW-0812">Transmembrane</keyword>
<comment type="similarity">
    <text evidence="10">Belongs to the methyl-accepting chemotaxis (MCP) protein family.</text>
</comment>
<dbReference type="Gene3D" id="3.30.450.20">
    <property type="entry name" value="PAS domain"/>
    <property type="match status" value="1"/>
</dbReference>
<keyword evidence="8" id="KW-0472">Membrane</keyword>
<dbReference type="PATRIC" id="fig|1129374.4.peg.1715"/>
<gene>
    <name evidence="16" type="ORF">AJE_08602</name>
</gene>
<sequence length="633" mass="68712">MQFLRNLSVKQQLILSLVLATLLATAIMGTLSYQQARQVVVSRMLHHEMPALVEQVGQRLDAQIREMTTATQQLAENPYLLAWAAEGFPAEGETMVLAQIRAVRQQLQLDAASWADRQSGRYWNQDGFLRQLNPEQDGWFFAFRNSGQATNVSLYTEPDGRVRMFVNFQQTQGRGLSGIAVSLQQLVEYLNAVRIAESGLVFLIDQAGQIILHPESIKQQQPLSQLLTPKLSAQLLAAGSNSVVTDEVLLVSTPVSSAGWRVVAQVPITEVLQPVVSIRNQVLATGLALTLFAAFVAWLVAKRLTRQLQQVGQSLQDIGQGEGDLRQRLPTTGASELQQISHGFNSFVAKISQLIAELQQQNQSLLQSAGTIATTAESNQELAAEQRQRLSRIAAAIEQLGATIGEVAQHAALAADTAKTSRKQADQGLQVLTETNQTVSQLNAEVEHIAQVVSTLAQNSDQIAEVLTVIRAISEQTNLLALNAAIEAARAGEQGRGFAVVADEVRQLAQRAAMSTDQIQKMNEQLASRSRQAVQASADGQQRARQSAAAMATASQMLQQVVEGIRHLDQLNQDVARATDEQAAVVQEISQSVHDSNQLIDQSAVAASDLASFSNALQQLSASLHQLSARFIV</sequence>
<dbReference type="PANTHER" id="PTHR32089">
    <property type="entry name" value="METHYL-ACCEPTING CHEMOTAXIS PROTEIN MCPB"/>
    <property type="match status" value="1"/>
</dbReference>
<dbReference type="CDD" id="cd11386">
    <property type="entry name" value="MCP_signal"/>
    <property type="match status" value="1"/>
</dbReference>
<accession>H3ZED8</accession>
<dbReference type="InterPro" id="IPR003660">
    <property type="entry name" value="HAMP_dom"/>
</dbReference>
<dbReference type="SUPFAM" id="SSF58104">
    <property type="entry name" value="Methyl-accepting chemotaxis protein (MCP) signaling domain"/>
    <property type="match status" value="1"/>
</dbReference>
<keyword evidence="5" id="KW-0997">Cell inner membrane</keyword>
<evidence type="ECO:0000256" key="4">
    <source>
        <dbReference type="ARBA" id="ARBA00022500"/>
    </source>
</evidence>
<proteinExistence type="inferred from homology"/>
<keyword evidence="17" id="KW-1185">Reference proteome</keyword>
<dbReference type="FunFam" id="1.10.287.950:FF:000001">
    <property type="entry name" value="Methyl-accepting chemotaxis sensory transducer"/>
    <property type="match status" value="1"/>
</dbReference>
<dbReference type="PROSITE" id="PS50192">
    <property type="entry name" value="T_SNARE"/>
    <property type="match status" value="1"/>
</dbReference>
<dbReference type="InterPro" id="IPR004089">
    <property type="entry name" value="MCPsignal_dom"/>
</dbReference>
<evidence type="ECO:0000256" key="10">
    <source>
        <dbReference type="ARBA" id="ARBA00029447"/>
    </source>
</evidence>
<dbReference type="GO" id="GO:0007165">
    <property type="term" value="P:signal transduction"/>
    <property type="evidence" value="ECO:0007669"/>
    <property type="project" value="UniProtKB-KW"/>
</dbReference>
<dbReference type="PROSITE" id="PS50111">
    <property type="entry name" value="CHEMOTAXIS_TRANSDUC_2"/>
    <property type="match status" value="1"/>
</dbReference>
<feature type="domain" description="HAMP" evidence="15">
    <location>
        <begin position="302"/>
        <end position="356"/>
    </location>
</feature>
<keyword evidence="2" id="KW-1003">Cell membrane</keyword>
<evidence type="ECO:0000256" key="11">
    <source>
        <dbReference type="PROSITE-ProRule" id="PRU00284"/>
    </source>
</evidence>
<feature type="coiled-coil region" evidence="12">
    <location>
        <begin position="568"/>
        <end position="630"/>
    </location>
</feature>
<keyword evidence="4" id="KW-0145">Chemotaxis</keyword>
<keyword evidence="3" id="KW-0488">Methylation</keyword>
<evidence type="ECO:0000313" key="17">
    <source>
        <dbReference type="Proteomes" id="UP000012046"/>
    </source>
</evidence>
<evidence type="ECO:0000256" key="2">
    <source>
        <dbReference type="ARBA" id="ARBA00022475"/>
    </source>
</evidence>
<comment type="caution">
    <text evidence="16">The sequence shown here is derived from an EMBL/GenBank/DDBJ whole genome shotgun (WGS) entry which is preliminary data.</text>
</comment>
<dbReference type="RefSeq" id="WP_008950532.1">
    <property type="nucleotide sequence ID" value="NZ_AHTH01000022.1"/>
</dbReference>
<dbReference type="STRING" id="1129374.AJE_08602"/>
<reference evidence="16 17" key="1">
    <citation type="journal article" date="2012" name="J. Bacteriol.">
        <title>Genome Sequence of Extracellular-Protease-Producing Alishewanella jeotgali Isolated from Traditional Korean Fermented Seafood.</title>
        <authorList>
            <person name="Jung J."/>
            <person name="Chun J."/>
            <person name="Park W."/>
        </authorList>
    </citation>
    <scope>NUCLEOTIDE SEQUENCE [LARGE SCALE GENOMIC DNA]</scope>
    <source>
        <strain evidence="16 17">KCTC 22429</strain>
    </source>
</reference>
<evidence type="ECO:0000256" key="12">
    <source>
        <dbReference type="SAM" id="Coils"/>
    </source>
</evidence>
<dbReference type="SMART" id="SM00283">
    <property type="entry name" value="MA"/>
    <property type="match status" value="1"/>
</dbReference>
<dbReference type="CDD" id="cd06225">
    <property type="entry name" value="HAMP"/>
    <property type="match status" value="1"/>
</dbReference>
<dbReference type="GO" id="GO:0006935">
    <property type="term" value="P:chemotaxis"/>
    <property type="evidence" value="ECO:0007669"/>
    <property type="project" value="UniProtKB-KW"/>
</dbReference>
<evidence type="ECO:0000313" key="16">
    <source>
        <dbReference type="EMBL" id="EHR41069.1"/>
    </source>
</evidence>
<evidence type="ECO:0000256" key="8">
    <source>
        <dbReference type="ARBA" id="ARBA00023136"/>
    </source>
</evidence>
<dbReference type="CDD" id="cd12912">
    <property type="entry name" value="PDC2_MCP_like"/>
    <property type="match status" value="1"/>
</dbReference>